<sequence>MAPPLYQVVMNTIVDRIASGSLPSGAMLPSETQLGAELGVSQGTARKALMELEARGLVQRVQGRGTFVTVRTPETSLFNFFRLRNPDGTLESPRLEWETVRRRAATPEERAELFGRPESVIEIERVRSLAQRPVTHEVSVVSAALFPGLADRVPLPNTLYVFYQQAYSVIIVRADERLSAHAVSEASAKALGVPAGTPVLEVRRRAIDVLDRVVELRSSQSLTDQHDYFVSVS</sequence>
<dbReference type="RefSeq" id="WP_089959916.1">
    <property type="nucleotide sequence ID" value="NZ_FNAV01000008.1"/>
</dbReference>
<evidence type="ECO:0000313" key="5">
    <source>
        <dbReference type="EMBL" id="SDE82653.1"/>
    </source>
</evidence>
<evidence type="ECO:0000256" key="1">
    <source>
        <dbReference type="ARBA" id="ARBA00023015"/>
    </source>
</evidence>
<dbReference type="SMART" id="SM00866">
    <property type="entry name" value="UTRA"/>
    <property type="match status" value="1"/>
</dbReference>
<dbReference type="PANTHER" id="PTHR44846">
    <property type="entry name" value="MANNOSYL-D-GLYCERATE TRANSPORT/METABOLISM SYSTEM REPRESSOR MNGR-RELATED"/>
    <property type="match status" value="1"/>
</dbReference>
<keyword evidence="6" id="KW-1185">Reference proteome</keyword>
<keyword evidence="3" id="KW-0804">Transcription</keyword>
<dbReference type="SUPFAM" id="SSF46785">
    <property type="entry name" value="Winged helix' DNA-binding domain"/>
    <property type="match status" value="1"/>
</dbReference>
<dbReference type="CDD" id="cd07377">
    <property type="entry name" value="WHTH_GntR"/>
    <property type="match status" value="1"/>
</dbReference>
<dbReference type="AlphaFoldDB" id="A0A1G7G3H7"/>
<dbReference type="SMART" id="SM00345">
    <property type="entry name" value="HTH_GNTR"/>
    <property type="match status" value="1"/>
</dbReference>
<dbReference type="InterPro" id="IPR028978">
    <property type="entry name" value="Chorismate_lyase_/UTRA_dom_sf"/>
</dbReference>
<evidence type="ECO:0000259" key="4">
    <source>
        <dbReference type="PROSITE" id="PS50949"/>
    </source>
</evidence>
<evidence type="ECO:0000256" key="3">
    <source>
        <dbReference type="ARBA" id="ARBA00023163"/>
    </source>
</evidence>
<dbReference type="Gene3D" id="1.10.10.10">
    <property type="entry name" value="Winged helix-like DNA-binding domain superfamily/Winged helix DNA-binding domain"/>
    <property type="match status" value="1"/>
</dbReference>
<organism evidence="5 6">
    <name type="scientific">Salipiger thiooxidans</name>
    <dbReference type="NCBI Taxonomy" id="282683"/>
    <lineage>
        <taxon>Bacteria</taxon>
        <taxon>Pseudomonadati</taxon>
        <taxon>Pseudomonadota</taxon>
        <taxon>Alphaproteobacteria</taxon>
        <taxon>Rhodobacterales</taxon>
        <taxon>Roseobacteraceae</taxon>
        <taxon>Salipiger</taxon>
    </lineage>
</organism>
<keyword evidence="2" id="KW-0238">DNA-binding</keyword>
<keyword evidence="1" id="KW-0805">Transcription regulation</keyword>
<dbReference type="OrthoDB" id="9808698at2"/>
<dbReference type="Pfam" id="PF00392">
    <property type="entry name" value="GntR"/>
    <property type="match status" value="1"/>
</dbReference>
<feature type="domain" description="HTH gntR-type" evidence="4">
    <location>
        <begin position="3"/>
        <end position="71"/>
    </location>
</feature>
<reference evidence="6" key="1">
    <citation type="submission" date="2016-10" db="EMBL/GenBank/DDBJ databases">
        <authorList>
            <person name="Varghese N."/>
            <person name="Submissions S."/>
        </authorList>
    </citation>
    <scope>NUCLEOTIDE SEQUENCE [LARGE SCALE GENOMIC DNA]</scope>
    <source>
        <strain evidence="6">DSM 10146</strain>
    </source>
</reference>
<dbReference type="GO" id="GO:0045892">
    <property type="term" value="P:negative regulation of DNA-templated transcription"/>
    <property type="evidence" value="ECO:0007669"/>
    <property type="project" value="TreeGrafter"/>
</dbReference>
<dbReference type="InterPro" id="IPR050679">
    <property type="entry name" value="Bact_HTH_transcr_reg"/>
</dbReference>
<dbReference type="Proteomes" id="UP000198994">
    <property type="component" value="Unassembled WGS sequence"/>
</dbReference>
<dbReference type="GO" id="GO:0003700">
    <property type="term" value="F:DNA-binding transcription factor activity"/>
    <property type="evidence" value="ECO:0007669"/>
    <property type="project" value="InterPro"/>
</dbReference>
<proteinExistence type="predicted"/>
<accession>A0A1G7G3H7</accession>
<dbReference type="STRING" id="282683.SAMN04488105_10894"/>
<dbReference type="Pfam" id="PF07702">
    <property type="entry name" value="UTRA"/>
    <property type="match status" value="1"/>
</dbReference>
<dbReference type="InterPro" id="IPR036388">
    <property type="entry name" value="WH-like_DNA-bd_sf"/>
</dbReference>
<dbReference type="Gene3D" id="3.40.1410.10">
    <property type="entry name" value="Chorismate lyase-like"/>
    <property type="match status" value="1"/>
</dbReference>
<protein>
    <submittedName>
        <fullName evidence="5">GntR family transcriptional regulator</fullName>
    </submittedName>
</protein>
<evidence type="ECO:0000313" key="6">
    <source>
        <dbReference type="Proteomes" id="UP000198994"/>
    </source>
</evidence>
<dbReference type="SUPFAM" id="SSF64288">
    <property type="entry name" value="Chorismate lyase-like"/>
    <property type="match status" value="1"/>
</dbReference>
<dbReference type="GO" id="GO:0003677">
    <property type="term" value="F:DNA binding"/>
    <property type="evidence" value="ECO:0007669"/>
    <property type="project" value="UniProtKB-KW"/>
</dbReference>
<dbReference type="PRINTS" id="PR00035">
    <property type="entry name" value="HTHGNTR"/>
</dbReference>
<dbReference type="InterPro" id="IPR036390">
    <property type="entry name" value="WH_DNA-bd_sf"/>
</dbReference>
<gene>
    <name evidence="5" type="ORF">SAMN04488105_10894</name>
</gene>
<dbReference type="PANTHER" id="PTHR44846:SF1">
    <property type="entry name" value="MANNOSYL-D-GLYCERATE TRANSPORT_METABOLISM SYSTEM REPRESSOR MNGR-RELATED"/>
    <property type="match status" value="1"/>
</dbReference>
<dbReference type="EMBL" id="FNAV01000008">
    <property type="protein sequence ID" value="SDE82653.1"/>
    <property type="molecule type" value="Genomic_DNA"/>
</dbReference>
<dbReference type="InterPro" id="IPR011663">
    <property type="entry name" value="UTRA"/>
</dbReference>
<name>A0A1G7G3H7_9RHOB</name>
<evidence type="ECO:0000256" key="2">
    <source>
        <dbReference type="ARBA" id="ARBA00023125"/>
    </source>
</evidence>
<dbReference type="PROSITE" id="PS50949">
    <property type="entry name" value="HTH_GNTR"/>
    <property type="match status" value="1"/>
</dbReference>
<dbReference type="InterPro" id="IPR000524">
    <property type="entry name" value="Tscrpt_reg_HTH_GntR"/>
</dbReference>